<dbReference type="EMBL" id="AWGJ01000001">
    <property type="protein sequence ID" value="ODN84914.1"/>
    <property type="molecule type" value="Genomic_DNA"/>
</dbReference>
<dbReference type="PANTHER" id="PTHR19303:SF74">
    <property type="entry name" value="POGO TRANSPOSABLE ELEMENT WITH KRAB DOMAIN"/>
    <property type="match status" value="1"/>
</dbReference>
<accession>A0A1E3I8J8</accession>
<dbReference type="PANTHER" id="PTHR19303">
    <property type="entry name" value="TRANSPOSON"/>
    <property type="match status" value="1"/>
</dbReference>
<comment type="caution">
    <text evidence="3">The sequence shown here is derived from an EMBL/GenBank/DDBJ whole genome shotgun (WGS) entry which is preliminary data.</text>
</comment>
<keyword evidence="1" id="KW-0238">DNA-binding</keyword>
<dbReference type="PROSITE" id="PS51253">
    <property type="entry name" value="HTH_CENPB"/>
    <property type="match status" value="1"/>
</dbReference>
<dbReference type="InterPro" id="IPR050863">
    <property type="entry name" value="CenT-Element_Derived"/>
</dbReference>
<name>A0A1E3I8J8_9TREE</name>
<gene>
    <name evidence="3" type="ORF">L202_00765</name>
</gene>
<keyword evidence="4" id="KW-1185">Reference proteome</keyword>
<dbReference type="RefSeq" id="XP_018998717.1">
    <property type="nucleotide sequence ID" value="XM_019134012.1"/>
</dbReference>
<evidence type="ECO:0000259" key="2">
    <source>
        <dbReference type="PROSITE" id="PS51253"/>
    </source>
</evidence>
<dbReference type="Pfam" id="PF03184">
    <property type="entry name" value="DDE_1"/>
    <property type="match status" value="1"/>
</dbReference>
<protein>
    <recommendedName>
        <fullName evidence="2">HTH CENPB-type domain-containing protein</fullName>
    </recommendedName>
</protein>
<dbReference type="GO" id="GO:0005634">
    <property type="term" value="C:nucleus"/>
    <property type="evidence" value="ECO:0007669"/>
    <property type="project" value="TreeGrafter"/>
</dbReference>
<evidence type="ECO:0000313" key="3">
    <source>
        <dbReference type="EMBL" id="ODN84914.1"/>
    </source>
</evidence>
<dbReference type="GO" id="GO:0003677">
    <property type="term" value="F:DNA binding"/>
    <property type="evidence" value="ECO:0007669"/>
    <property type="project" value="UniProtKB-KW"/>
</dbReference>
<dbReference type="InterPro" id="IPR004875">
    <property type="entry name" value="DDE_SF_endonuclease_dom"/>
</dbReference>
<evidence type="ECO:0000313" key="4">
    <source>
        <dbReference type="Proteomes" id="UP000094065"/>
    </source>
</evidence>
<dbReference type="InterPro" id="IPR006600">
    <property type="entry name" value="HTH_CenpB_DNA-bd_dom"/>
</dbReference>
<dbReference type="GeneID" id="30152074"/>
<dbReference type="Proteomes" id="UP000094065">
    <property type="component" value="Unassembled WGS sequence"/>
</dbReference>
<reference evidence="3 4" key="1">
    <citation type="submission" date="2016-06" db="EMBL/GenBank/DDBJ databases">
        <title>Evolution of pathogenesis and genome organization in the Tremellales.</title>
        <authorList>
            <person name="Cuomo C."/>
            <person name="Litvintseva A."/>
            <person name="Heitman J."/>
            <person name="Chen Y."/>
            <person name="Sun S."/>
            <person name="Springer D."/>
            <person name="Dromer F."/>
            <person name="Young S."/>
            <person name="Zeng Q."/>
            <person name="Chapman S."/>
            <person name="Gujja S."/>
            <person name="Saif S."/>
            <person name="Birren B."/>
        </authorList>
    </citation>
    <scope>NUCLEOTIDE SEQUENCE [LARGE SCALE GENOMIC DNA]</scope>
    <source>
        <strain evidence="3 4">CBS 6039</strain>
    </source>
</reference>
<organism evidence="3 4">
    <name type="scientific">Cryptococcus amylolentus CBS 6039</name>
    <dbReference type="NCBI Taxonomy" id="1295533"/>
    <lineage>
        <taxon>Eukaryota</taxon>
        <taxon>Fungi</taxon>
        <taxon>Dikarya</taxon>
        <taxon>Basidiomycota</taxon>
        <taxon>Agaricomycotina</taxon>
        <taxon>Tremellomycetes</taxon>
        <taxon>Tremellales</taxon>
        <taxon>Cryptococcaceae</taxon>
        <taxon>Cryptococcus</taxon>
    </lineage>
</organism>
<dbReference type="AlphaFoldDB" id="A0A1E3I8J8"/>
<dbReference type="Pfam" id="PF03221">
    <property type="entry name" value="HTH_Tnp_Tc5"/>
    <property type="match status" value="1"/>
</dbReference>
<sequence>MPPKPPDVEARILNALRAANQQEKPNIAALSREYDVPVKRLRKRYKGNLATKSVHKALDEFQEEALLDWIRFMDKCGLYPTRATVEDSANELLLAMAEDGEAEDAPTVGAQWVESFCQRTQILAQLRQKVDDEADAVPGPRAIGSYFRKFKAVRDEFDIQPSDIWTMDEVIFRIDGKNKPTTGNGPSLTVIEAVNASGDTIPPQIVLPGKRMMCSWFDNDLPDDALVACSDTGHTDDIQALNWIEHFAMRTERTRAGNHSILIHDGTKHDSYTTFQSLLFCEKHNIIPFSLPSNASHILHPLECFPHPPSPRIRRPSVIQMLALNSRQRSSFPRL</sequence>
<dbReference type="OrthoDB" id="3265672at2759"/>
<proteinExistence type="predicted"/>
<evidence type="ECO:0000256" key="1">
    <source>
        <dbReference type="ARBA" id="ARBA00023125"/>
    </source>
</evidence>
<dbReference type="STRING" id="1295533.A0A1E3I8J8"/>
<feature type="domain" description="HTH CENPB-type" evidence="2">
    <location>
        <begin position="50"/>
        <end position="126"/>
    </location>
</feature>